<dbReference type="InterPro" id="IPR056552">
    <property type="entry name" value="Ribonucl_Kappa"/>
</dbReference>
<feature type="transmembrane region" description="Helical" evidence="5">
    <location>
        <begin position="56"/>
        <end position="72"/>
    </location>
</feature>
<keyword evidence="3 5" id="KW-1133">Transmembrane helix</keyword>
<feature type="transmembrane region" description="Helical" evidence="5">
    <location>
        <begin position="21"/>
        <end position="40"/>
    </location>
</feature>
<evidence type="ECO:0000256" key="3">
    <source>
        <dbReference type="ARBA" id="ARBA00022989"/>
    </source>
</evidence>
<name>A0A3M6ZGM9_HORWE</name>
<comment type="caution">
    <text evidence="6">The sequence shown here is derived from an EMBL/GenBank/DDBJ whole genome shotgun (WGS) entry which is preliminary data.</text>
</comment>
<evidence type="ECO:0000256" key="2">
    <source>
        <dbReference type="ARBA" id="ARBA00022692"/>
    </source>
</evidence>
<protein>
    <submittedName>
        <fullName evidence="6">Uncharacterized protein</fullName>
    </submittedName>
</protein>
<evidence type="ECO:0000256" key="4">
    <source>
        <dbReference type="ARBA" id="ARBA00023136"/>
    </source>
</evidence>
<sequence length="115" mass="12555">MKPVVSAFNAWTWYIRPIKELIVISVFAIVILSAIGSMFAKGHHTMMGSEEDPKDGGKVAAAVFGAVAVYGVRDKEYPGKIRETGNRIKWLTQQTGFPRILRTSGLTAQEAKSTG</sequence>
<gene>
    <name evidence="6" type="ORF">D0868_01569</name>
</gene>
<accession>A0A3M6ZGM9</accession>
<reference evidence="6 7" key="1">
    <citation type="journal article" date="2018" name="BMC Genomics">
        <title>Genomic evidence for intraspecific hybridization in a clonal and extremely halotolerant yeast.</title>
        <authorList>
            <person name="Gostincar C."/>
            <person name="Stajich J.E."/>
            <person name="Zupancic J."/>
            <person name="Zalar P."/>
            <person name="Gunde-Cimerman N."/>
        </authorList>
    </citation>
    <scope>NUCLEOTIDE SEQUENCE [LARGE SCALE GENOMIC DNA]</scope>
    <source>
        <strain evidence="6 7">EXF-6654</strain>
    </source>
</reference>
<dbReference type="Pfam" id="PF23489">
    <property type="entry name" value="V-ATPase_su_f"/>
    <property type="match status" value="1"/>
</dbReference>
<evidence type="ECO:0000256" key="1">
    <source>
        <dbReference type="ARBA" id="ARBA00004370"/>
    </source>
</evidence>
<dbReference type="Proteomes" id="UP000282582">
    <property type="component" value="Unassembled WGS sequence"/>
</dbReference>
<proteinExistence type="predicted"/>
<organism evidence="6 7">
    <name type="scientific">Hortaea werneckii</name>
    <name type="common">Black yeast</name>
    <name type="synonym">Cladosporium werneckii</name>
    <dbReference type="NCBI Taxonomy" id="91943"/>
    <lineage>
        <taxon>Eukaryota</taxon>
        <taxon>Fungi</taxon>
        <taxon>Dikarya</taxon>
        <taxon>Ascomycota</taxon>
        <taxon>Pezizomycotina</taxon>
        <taxon>Dothideomycetes</taxon>
        <taxon>Dothideomycetidae</taxon>
        <taxon>Mycosphaerellales</taxon>
        <taxon>Teratosphaeriaceae</taxon>
        <taxon>Hortaea</taxon>
    </lineage>
</organism>
<evidence type="ECO:0000256" key="5">
    <source>
        <dbReference type="SAM" id="Phobius"/>
    </source>
</evidence>
<dbReference type="GO" id="GO:0016020">
    <property type="term" value="C:membrane"/>
    <property type="evidence" value="ECO:0007669"/>
    <property type="project" value="UniProtKB-SubCell"/>
</dbReference>
<dbReference type="EMBL" id="QWIK01000071">
    <property type="protein sequence ID" value="RMY14259.1"/>
    <property type="molecule type" value="Genomic_DNA"/>
</dbReference>
<dbReference type="AlphaFoldDB" id="A0A3M6ZGM9"/>
<keyword evidence="4 5" id="KW-0472">Membrane</keyword>
<evidence type="ECO:0000313" key="6">
    <source>
        <dbReference type="EMBL" id="RMY14259.1"/>
    </source>
</evidence>
<dbReference type="VEuPathDB" id="FungiDB:BTJ68_04609"/>
<keyword evidence="2 5" id="KW-0812">Transmembrane</keyword>
<comment type="subcellular location">
    <subcellularLocation>
        <location evidence="1">Membrane</location>
    </subcellularLocation>
</comment>
<evidence type="ECO:0000313" key="7">
    <source>
        <dbReference type="Proteomes" id="UP000282582"/>
    </source>
</evidence>